<proteinExistence type="predicted"/>
<dbReference type="Proteomes" id="UP000027222">
    <property type="component" value="Unassembled WGS sequence"/>
</dbReference>
<organism evidence="1 2">
    <name type="scientific">Galerina marginata (strain CBS 339.88)</name>
    <dbReference type="NCBI Taxonomy" id="685588"/>
    <lineage>
        <taxon>Eukaryota</taxon>
        <taxon>Fungi</taxon>
        <taxon>Dikarya</taxon>
        <taxon>Basidiomycota</taxon>
        <taxon>Agaricomycotina</taxon>
        <taxon>Agaricomycetes</taxon>
        <taxon>Agaricomycetidae</taxon>
        <taxon>Agaricales</taxon>
        <taxon>Agaricineae</taxon>
        <taxon>Strophariaceae</taxon>
        <taxon>Galerina</taxon>
    </lineage>
</organism>
<name>A0A067S1Z7_GALM3</name>
<dbReference type="EMBL" id="KL142764">
    <property type="protein sequence ID" value="KDR64816.1"/>
    <property type="molecule type" value="Genomic_DNA"/>
</dbReference>
<dbReference type="AlphaFoldDB" id="A0A067S1Z7"/>
<reference evidence="2" key="1">
    <citation type="journal article" date="2014" name="Proc. Natl. Acad. Sci. U.S.A.">
        <title>Extensive sampling of basidiomycete genomes demonstrates inadequacy of the white-rot/brown-rot paradigm for wood decay fungi.</title>
        <authorList>
            <person name="Riley R."/>
            <person name="Salamov A.A."/>
            <person name="Brown D.W."/>
            <person name="Nagy L.G."/>
            <person name="Floudas D."/>
            <person name="Held B.W."/>
            <person name="Levasseur A."/>
            <person name="Lombard V."/>
            <person name="Morin E."/>
            <person name="Otillar R."/>
            <person name="Lindquist E.A."/>
            <person name="Sun H."/>
            <person name="LaButti K.M."/>
            <person name="Schmutz J."/>
            <person name="Jabbour D."/>
            <person name="Luo H."/>
            <person name="Baker S.E."/>
            <person name="Pisabarro A.G."/>
            <person name="Walton J.D."/>
            <person name="Blanchette R.A."/>
            <person name="Henrissat B."/>
            <person name="Martin F."/>
            <person name="Cullen D."/>
            <person name="Hibbett D.S."/>
            <person name="Grigoriev I.V."/>
        </authorList>
    </citation>
    <scope>NUCLEOTIDE SEQUENCE [LARGE SCALE GENOMIC DNA]</scope>
    <source>
        <strain evidence="2">CBS 339.88</strain>
    </source>
</reference>
<protein>
    <submittedName>
        <fullName evidence="1">Uncharacterized protein</fullName>
    </submittedName>
</protein>
<accession>A0A067S1Z7</accession>
<sequence>MLHVGDNTWEAMAWWEKAPQFACRPLTSSVPFKLQVARMRLRWLRRLSYQTNRITPPPARPPPLVPLSQVSTTSQLRQLLRTITFVTLSIARVCQWQLVASRISPSRVVPPPACTNPCQHERLANASSPYISVVAGGDNEPATTSPPAPLPNFTPLVFSSSGTTTPSPLQSRVWWWRRQTVHDSILSHLVG</sequence>
<evidence type="ECO:0000313" key="1">
    <source>
        <dbReference type="EMBL" id="KDR64816.1"/>
    </source>
</evidence>
<keyword evidence="2" id="KW-1185">Reference proteome</keyword>
<dbReference type="HOGENOM" id="CLU_1421500_0_0_1"/>
<evidence type="ECO:0000313" key="2">
    <source>
        <dbReference type="Proteomes" id="UP000027222"/>
    </source>
</evidence>
<gene>
    <name evidence="1" type="ORF">GALMADRAFT_149273</name>
</gene>